<dbReference type="AlphaFoldDB" id="A0A336MWY2"/>
<sequence length="144" mass="16367">MERVVPCPNNKRLPATIQNVKIFNTKQMLSVYCEVELKENLTGSIQLEFTPAKCNDDLSSCSDFPTVHNNNLCNAFNSTSLGKNFFTRIEPRVKCPIMAGKYIFNNSLLEFEGAKRINYLAGRYRSKVVAVQTKNGKKRQLIKN</sequence>
<keyword evidence="1" id="KW-0732">Signal</keyword>
<dbReference type="VEuPathDB" id="VectorBase:CSON002485"/>
<dbReference type="EMBL" id="UFQT01001414">
    <property type="protein sequence ID" value="SSX30448.1"/>
    <property type="molecule type" value="Genomic_DNA"/>
</dbReference>
<evidence type="ECO:0000256" key="1">
    <source>
        <dbReference type="ARBA" id="ARBA00022729"/>
    </source>
</evidence>
<dbReference type="Gene3D" id="2.70.220.10">
    <property type="entry name" value="Ganglioside GM2 activator"/>
    <property type="match status" value="1"/>
</dbReference>
<gene>
    <name evidence="2" type="primary">CSON002485</name>
</gene>
<protein>
    <submittedName>
        <fullName evidence="2">CSON002485 protein</fullName>
    </submittedName>
</protein>
<organism evidence="2">
    <name type="scientific">Culicoides sonorensis</name>
    <name type="common">Biting midge</name>
    <dbReference type="NCBI Taxonomy" id="179676"/>
    <lineage>
        <taxon>Eukaryota</taxon>
        <taxon>Metazoa</taxon>
        <taxon>Ecdysozoa</taxon>
        <taxon>Arthropoda</taxon>
        <taxon>Hexapoda</taxon>
        <taxon>Insecta</taxon>
        <taxon>Pterygota</taxon>
        <taxon>Neoptera</taxon>
        <taxon>Endopterygota</taxon>
        <taxon>Diptera</taxon>
        <taxon>Nematocera</taxon>
        <taxon>Chironomoidea</taxon>
        <taxon>Ceratopogonidae</taxon>
        <taxon>Ceratopogoninae</taxon>
        <taxon>Culicoides</taxon>
        <taxon>Monoculicoides</taxon>
    </lineage>
</organism>
<reference evidence="2" key="1">
    <citation type="submission" date="2018-07" db="EMBL/GenBank/DDBJ databases">
        <authorList>
            <person name="Quirk P.G."/>
            <person name="Krulwich T.A."/>
        </authorList>
    </citation>
    <scope>NUCLEOTIDE SEQUENCE</scope>
</reference>
<evidence type="ECO:0000313" key="2">
    <source>
        <dbReference type="EMBL" id="SSX30448.1"/>
    </source>
</evidence>
<accession>A0A336MWY2</accession>
<proteinExistence type="predicted"/>
<dbReference type="InterPro" id="IPR036846">
    <property type="entry name" value="GM2-AP_sf"/>
</dbReference>
<name>A0A336MWY2_CULSO</name>